<dbReference type="GO" id="GO:0007165">
    <property type="term" value="P:signal transduction"/>
    <property type="evidence" value="ECO:0007669"/>
    <property type="project" value="InterPro"/>
</dbReference>
<dbReference type="Gene3D" id="2.40.50.180">
    <property type="entry name" value="CheA-289, Domain 4"/>
    <property type="match status" value="3"/>
</dbReference>
<proteinExistence type="predicted"/>
<name>A0A0L6JKR1_9FIRM</name>
<dbReference type="eggNOG" id="COG0835">
    <property type="taxonomic scope" value="Bacteria"/>
</dbReference>
<dbReference type="GO" id="GO:0006935">
    <property type="term" value="P:chemotaxis"/>
    <property type="evidence" value="ECO:0007669"/>
    <property type="project" value="InterPro"/>
</dbReference>
<dbReference type="RefSeq" id="WP_036942374.1">
    <property type="nucleotide sequence ID" value="NZ_JQKC01000018.1"/>
</dbReference>
<dbReference type="SUPFAM" id="SSF50341">
    <property type="entry name" value="CheW-like"/>
    <property type="match status" value="3"/>
</dbReference>
<accession>A0A0L6JKR1</accession>
<dbReference type="PROSITE" id="PS50851">
    <property type="entry name" value="CHEW"/>
    <property type="match status" value="3"/>
</dbReference>
<dbReference type="CDD" id="cd00732">
    <property type="entry name" value="CheW"/>
    <property type="match status" value="2"/>
</dbReference>
<dbReference type="InterPro" id="IPR039315">
    <property type="entry name" value="CheW"/>
</dbReference>
<dbReference type="GO" id="GO:0005829">
    <property type="term" value="C:cytosol"/>
    <property type="evidence" value="ECO:0007669"/>
    <property type="project" value="TreeGrafter"/>
</dbReference>
<dbReference type="Pfam" id="PF01584">
    <property type="entry name" value="CheW"/>
    <property type="match status" value="3"/>
</dbReference>
<dbReference type="SMART" id="SM00260">
    <property type="entry name" value="CheW"/>
    <property type="match status" value="3"/>
</dbReference>
<keyword evidence="3" id="KW-1185">Reference proteome</keyword>
<dbReference type="Proteomes" id="UP000036923">
    <property type="component" value="Unassembled WGS sequence"/>
</dbReference>
<dbReference type="EMBL" id="LGTC01000001">
    <property type="protein sequence ID" value="KNY26298.1"/>
    <property type="molecule type" value="Genomic_DNA"/>
</dbReference>
<protein>
    <submittedName>
        <fullName evidence="2">CheW protein</fullName>
    </submittedName>
</protein>
<gene>
    <name evidence="2" type="ORF">Bccel_1560</name>
</gene>
<dbReference type="AlphaFoldDB" id="A0A0L6JKR1"/>
<comment type="caution">
    <text evidence="2">The sequence shown here is derived from an EMBL/GenBank/DDBJ whole genome shotgun (WGS) entry which is preliminary data.</text>
</comment>
<reference evidence="3" key="1">
    <citation type="submission" date="2015-07" db="EMBL/GenBank/DDBJ databases">
        <title>Near-Complete Genome Sequence of the Cellulolytic Bacterium Bacteroides (Pseudobacteroides) cellulosolvens ATCC 35603.</title>
        <authorList>
            <person name="Dassa B."/>
            <person name="Utturkar S.M."/>
            <person name="Klingeman D.M."/>
            <person name="Hurt R.A."/>
            <person name="Keller M."/>
            <person name="Xu J."/>
            <person name="Reddy Y.H.K."/>
            <person name="Borovok I."/>
            <person name="Grinberg I.R."/>
            <person name="Lamed R."/>
            <person name="Zhivin O."/>
            <person name="Bayer E.A."/>
            <person name="Brown S.D."/>
        </authorList>
    </citation>
    <scope>NUCLEOTIDE SEQUENCE [LARGE SCALE GENOMIC DNA]</scope>
    <source>
        <strain evidence="3">DSM 2933</strain>
    </source>
</reference>
<sequence length="517" mass="58014">MASQVNASSFTEIQLVTFHLGHEEFGANIMNVKEIVRVTDITKVPNAPSYIEGVCNLRGSVLPIIDGRSRLSMEKKEKDENSRVLVIDINGKATGMIVDKVSEVMRVNTSEVEPPPAVIKNIDTDYISGVVKLNSGKRLIMFLELLKILNMDDMEGLNEIIDNMSNNSGTAESIATSTKEMLEEEQLVSFMIGKEEYALNIMQVKEIIRVPEIVKVPNCEHYIEGVVSIRNHLLPILNLRRYFGMEDDDLTDHTRILIVDMGNMTSGILVDKVTEVIRVPTSVIQPPPPVFYNADGEQIKGIAKLNNGKRLLLLLEPTKLLSMDELSNIKSYQESSSEEETKSIERQLMDEEQLVTFKLDNEEFAIKITDVQEINRMTEITKIPRAPYFIEGIVNLRGNIIPALDLRKLFGLSDQEKTDSTRVIIVDVESKKTGIVVDAVSEVLRFEKSYIEAPPKILSSGIDTEYIEGVGKLDSGKRMILILSLRKVLKFNEKPSIEVEPEKKVETAKGKAKKQPV</sequence>
<feature type="domain" description="CheW-like" evidence="1">
    <location>
        <begin position="12"/>
        <end position="154"/>
    </location>
</feature>
<dbReference type="InterPro" id="IPR002545">
    <property type="entry name" value="CheW-lke_dom"/>
</dbReference>
<feature type="domain" description="CheW-like" evidence="1">
    <location>
        <begin position="351"/>
        <end position="494"/>
    </location>
</feature>
<organism evidence="2 3">
    <name type="scientific">Pseudobacteroides cellulosolvens ATCC 35603 = DSM 2933</name>
    <dbReference type="NCBI Taxonomy" id="398512"/>
    <lineage>
        <taxon>Bacteria</taxon>
        <taxon>Bacillati</taxon>
        <taxon>Bacillota</taxon>
        <taxon>Clostridia</taxon>
        <taxon>Eubacteriales</taxon>
        <taxon>Oscillospiraceae</taxon>
        <taxon>Pseudobacteroides</taxon>
    </lineage>
</organism>
<dbReference type="Gene3D" id="2.30.30.40">
    <property type="entry name" value="SH3 Domains"/>
    <property type="match status" value="3"/>
</dbReference>
<feature type="domain" description="CheW-like" evidence="1">
    <location>
        <begin position="184"/>
        <end position="326"/>
    </location>
</feature>
<dbReference type="STRING" id="398512.Bccel_1560"/>
<dbReference type="PANTHER" id="PTHR22617">
    <property type="entry name" value="CHEMOTAXIS SENSOR HISTIDINE KINASE-RELATED"/>
    <property type="match status" value="1"/>
</dbReference>
<evidence type="ECO:0000259" key="1">
    <source>
        <dbReference type="PROSITE" id="PS50851"/>
    </source>
</evidence>
<dbReference type="InterPro" id="IPR036061">
    <property type="entry name" value="CheW-like_dom_sf"/>
</dbReference>
<evidence type="ECO:0000313" key="3">
    <source>
        <dbReference type="Proteomes" id="UP000036923"/>
    </source>
</evidence>
<dbReference type="OrthoDB" id="9794382at2"/>
<evidence type="ECO:0000313" key="2">
    <source>
        <dbReference type="EMBL" id="KNY26298.1"/>
    </source>
</evidence>
<dbReference type="PATRIC" id="fig|398512.5.peg.1621"/>
<dbReference type="PANTHER" id="PTHR22617:SF23">
    <property type="entry name" value="CHEMOTAXIS PROTEIN CHEW"/>
    <property type="match status" value="1"/>
</dbReference>